<protein>
    <submittedName>
        <fullName evidence="10">Quinonprotein alcohol dehydrogenase</fullName>
    </submittedName>
</protein>
<name>A0A2A4FVU1_9SPHN</name>
<comment type="caution">
    <text evidence="10">The sequence shown here is derived from an EMBL/GenBank/DDBJ whole genome shotgun (WGS) entry which is preliminary data.</text>
</comment>
<evidence type="ECO:0000256" key="4">
    <source>
        <dbReference type="ARBA" id="ARBA00022723"/>
    </source>
</evidence>
<dbReference type="Pfam" id="PF13442">
    <property type="entry name" value="Cytochrome_CBB3"/>
    <property type="match status" value="1"/>
</dbReference>
<dbReference type="InterPro" id="IPR018391">
    <property type="entry name" value="PQQ_b-propeller_rpt"/>
</dbReference>
<comment type="cofactor">
    <cofactor evidence="1">
        <name>pyrroloquinoline quinone</name>
        <dbReference type="ChEBI" id="CHEBI:58442"/>
    </cofactor>
</comment>
<evidence type="ECO:0000256" key="8">
    <source>
        <dbReference type="PROSITE-ProRule" id="PRU00433"/>
    </source>
</evidence>
<dbReference type="RefSeq" id="WP_083215765.1">
    <property type="nucleotide sequence ID" value="NZ_CP023449.1"/>
</dbReference>
<dbReference type="OrthoDB" id="5290752at2"/>
<keyword evidence="6" id="KW-0560">Oxidoreductase</keyword>
<evidence type="ECO:0000256" key="3">
    <source>
        <dbReference type="ARBA" id="ARBA00022617"/>
    </source>
</evidence>
<evidence type="ECO:0000256" key="5">
    <source>
        <dbReference type="ARBA" id="ARBA00022729"/>
    </source>
</evidence>
<evidence type="ECO:0000256" key="2">
    <source>
        <dbReference type="ARBA" id="ARBA00008156"/>
    </source>
</evidence>
<reference evidence="10 11" key="1">
    <citation type="submission" date="2017-09" db="EMBL/GenBank/DDBJ databases">
        <title>The Catabolism of 3,6-Dichlorosalicylic acid is Initiated by the Cytochrome P450 Monooxygenase DsmABC in Rhizorhabdus dicambivorans Ndbn-20.</title>
        <authorList>
            <person name="Na L."/>
        </authorList>
    </citation>
    <scope>NUCLEOTIDE SEQUENCE [LARGE SCALE GENOMIC DNA]</scope>
    <source>
        <strain evidence="10 11">Ndbn-20m</strain>
    </source>
</reference>
<feature type="domain" description="Cytochrome c" evidence="9">
    <location>
        <begin position="638"/>
        <end position="711"/>
    </location>
</feature>
<dbReference type="EMBL" id="NWUF01000012">
    <property type="protein sequence ID" value="PCE41814.1"/>
    <property type="molecule type" value="Genomic_DNA"/>
</dbReference>
<dbReference type="Proteomes" id="UP000218934">
    <property type="component" value="Unassembled WGS sequence"/>
</dbReference>
<dbReference type="InterPro" id="IPR009056">
    <property type="entry name" value="Cyt_c-like_dom"/>
</dbReference>
<keyword evidence="3 8" id="KW-0349">Heme</keyword>
<keyword evidence="7 8" id="KW-0408">Iron</keyword>
<keyword evidence="4 8" id="KW-0479">Metal-binding</keyword>
<dbReference type="Pfam" id="PF01011">
    <property type="entry name" value="PQQ"/>
    <property type="match status" value="1"/>
</dbReference>
<dbReference type="GO" id="GO:0046872">
    <property type="term" value="F:metal ion binding"/>
    <property type="evidence" value="ECO:0007669"/>
    <property type="project" value="UniProtKB-KW"/>
</dbReference>
<dbReference type="SUPFAM" id="SSF46626">
    <property type="entry name" value="Cytochrome c"/>
    <property type="match status" value="1"/>
</dbReference>
<dbReference type="Gene3D" id="1.10.760.10">
    <property type="entry name" value="Cytochrome c-like domain"/>
    <property type="match status" value="1"/>
</dbReference>
<dbReference type="PANTHER" id="PTHR32303">
    <property type="entry name" value="QUINOPROTEIN ALCOHOL DEHYDROGENASE (CYTOCHROME C)"/>
    <property type="match status" value="1"/>
</dbReference>
<dbReference type="InterPro" id="IPR011047">
    <property type="entry name" value="Quinoprotein_ADH-like_sf"/>
</dbReference>
<accession>A0A2A4FVU1</accession>
<keyword evidence="5" id="KW-0732">Signal</keyword>
<sequence length="721" mass="77349">MVRRPDMPSSATRMKSSRAAVWLLAAIAGVSLCARGYGVEPKQPPRIEALKAGTLVKAPAANWLTPGGNIFNQRYSSLTEINRQNVSKLRGVWEKHLDGSGIGPQYSGEAQPIVHDGVIYVVTGADDVFAVSVETGKTLWKYVAQLDPKIATAVCCGWASRGVAIGEGRVYVGQLDGKLVALDQATGKIAWSVQAERWQDGYTITGAPLYYDGLIITGFGGSARSSRGRVKAYDAKSGKPVWTFYTVPGPGEPGHDTWPADNDFWQYGGANVWMTPAVDPKLGLIYFGTSGPGSYFNGAPRAGDNLYANSVVAVEAKTGRYRWHFQAVHHDIWDYDMTNPVILFDATVDNEMRHGIAAAGKTGWVYILDRITGKPLIGIEERPVPQDARQKTAATQPYPIGDAFVPQEIDIAPEGYKLENGGKIFTPFWLDGALMKPAPRGGANWPPSSFDPTTNRMFICATDKAQYYTGGDRDGDPRGWRPGQFFVGSSTFHFIDQPEFGVFAALDVTTNRLVWQQRWNGACYSGSVATAGGLVFVGRNDGRMTALDSSDGKLLWEFQTGAGANAPATVFEYRGKQYVVSLSAGNLFAGTAKGDSLWLFSLDGKLEPVSAARQVADVGGAGNHGPQTVTIPVGLGEEDMRIAREDFTRVCSSCHGPAGEGTGYGASLKKASDAGKNARTISQGRGGMPSFSTMLSETEIGRLAAYVASLSFATASPPDPK</sequence>
<dbReference type="GO" id="GO:0009055">
    <property type="term" value="F:electron transfer activity"/>
    <property type="evidence" value="ECO:0007669"/>
    <property type="project" value="InterPro"/>
</dbReference>
<dbReference type="GO" id="GO:0016491">
    <property type="term" value="F:oxidoreductase activity"/>
    <property type="evidence" value="ECO:0007669"/>
    <property type="project" value="UniProtKB-KW"/>
</dbReference>
<keyword evidence="11" id="KW-1185">Reference proteome</keyword>
<dbReference type="GO" id="GO:0020037">
    <property type="term" value="F:heme binding"/>
    <property type="evidence" value="ECO:0007669"/>
    <property type="project" value="InterPro"/>
</dbReference>
<gene>
    <name evidence="10" type="ORF">COO09_13745</name>
</gene>
<evidence type="ECO:0000256" key="1">
    <source>
        <dbReference type="ARBA" id="ARBA00001931"/>
    </source>
</evidence>
<evidence type="ECO:0000256" key="7">
    <source>
        <dbReference type="ARBA" id="ARBA00023004"/>
    </source>
</evidence>
<dbReference type="KEGG" id="rdi:CMV14_19410"/>
<evidence type="ECO:0000259" key="9">
    <source>
        <dbReference type="PROSITE" id="PS51007"/>
    </source>
</evidence>
<organism evidence="10 11">
    <name type="scientific">Rhizorhabdus dicambivorans</name>
    <dbReference type="NCBI Taxonomy" id="1850238"/>
    <lineage>
        <taxon>Bacteria</taxon>
        <taxon>Pseudomonadati</taxon>
        <taxon>Pseudomonadota</taxon>
        <taxon>Alphaproteobacteria</taxon>
        <taxon>Sphingomonadales</taxon>
        <taxon>Sphingomonadaceae</taxon>
        <taxon>Rhizorhabdus</taxon>
    </lineage>
</organism>
<dbReference type="SUPFAM" id="SSF50998">
    <property type="entry name" value="Quinoprotein alcohol dehydrogenase-like"/>
    <property type="match status" value="1"/>
</dbReference>
<dbReference type="InterPro" id="IPR036909">
    <property type="entry name" value="Cyt_c-like_dom_sf"/>
</dbReference>
<comment type="similarity">
    <text evidence="2">Belongs to the bacterial PQQ dehydrogenase family.</text>
</comment>
<proteinExistence type="inferred from homology"/>
<dbReference type="SMART" id="SM00564">
    <property type="entry name" value="PQQ"/>
    <property type="match status" value="6"/>
</dbReference>
<dbReference type="InterPro" id="IPR002372">
    <property type="entry name" value="PQQ_rpt_dom"/>
</dbReference>
<evidence type="ECO:0000313" key="10">
    <source>
        <dbReference type="EMBL" id="PCE41814.1"/>
    </source>
</evidence>
<evidence type="ECO:0000256" key="6">
    <source>
        <dbReference type="ARBA" id="ARBA00023002"/>
    </source>
</evidence>
<evidence type="ECO:0000313" key="11">
    <source>
        <dbReference type="Proteomes" id="UP000218934"/>
    </source>
</evidence>
<dbReference type="PROSITE" id="PS51007">
    <property type="entry name" value="CYTC"/>
    <property type="match status" value="1"/>
</dbReference>
<dbReference type="Gene3D" id="2.140.10.10">
    <property type="entry name" value="Quinoprotein alcohol dehydrogenase-like superfamily"/>
    <property type="match status" value="1"/>
</dbReference>
<dbReference type="AlphaFoldDB" id="A0A2A4FVU1"/>